<keyword evidence="2" id="KW-0238">DNA-binding</keyword>
<keyword evidence="3" id="KW-0233">DNA recombination</keyword>
<evidence type="ECO:0000313" key="5">
    <source>
        <dbReference type="EMBL" id="TFJ30477.1"/>
    </source>
</evidence>
<dbReference type="Pfam" id="PF14657">
    <property type="entry name" value="Arm-DNA-bind_4"/>
    <property type="match status" value="1"/>
</dbReference>
<evidence type="ECO:0000259" key="4">
    <source>
        <dbReference type="PROSITE" id="PS51898"/>
    </source>
</evidence>
<dbReference type="Gene3D" id="1.10.443.10">
    <property type="entry name" value="Intergrase catalytic core"/>
    <property type="match status" value="1"/>
</dbReference>
<dbReference type="InterPro" id="IPR050090">
    <property type="entry name" value="Tyrosine_recombinase_XerCD"/>
</dbReference>
<dbReference type="GO" id="GO:0006310">
    <property type="term" value="P:DNA recombination"/>
    <property type="evidence" value="ECO:0007669"/>
    <property type="project" value="UniProtKB-KW"/>
</dbReference>
<accession>A0A5F0MQS0</accession>
<evidence type="ECO:0000313" key="6">
    <source>
        <dbReference type="Proteomes" id="UP000297938"/>
    </source>
</evidence>
<dbReference type="InterPro" id="IPR011010">
    <property type="entry name" value="DNA_brk_join_enz"/>
</dbReference>
<proteinExistence type="inferred from homology"/>
<reference evidence="5 6" key="1">
    <citation type="journal article" date="2018" name="Int. J. Food Microbiol.">
        <title>Growth of Carnobacterium spp. isolated from chilled vacuum-packaged meat under relevant acidic conditions.</title>
        <authorList>
            <person name="Zhang P."/>
            <person name="Badoni M."/>
            <person name="Ganzle M."/>
            <person name="Yang X."/>
        </authorList>
    </citation>
    <scope>NUCLEOTIDE SEQUENCE [LARGE SCALE GENOMIC DNA]</scope>
    <source>
        <strain evidence="5 6">B2</strain>
    </source>
</reference>
<dbReference type="InterPro" id="IPR002104">
    <property type="entry name" value="Integrase_catalytic"/>
</dbReference>
<evidence type="ECO:0000256" key="3">
    <source>
        <dbReference type="ARBA" id="ARBA00023172"/>
    </source>
</evidence>
<dbReference type="Gene3D" id="1.10.150.130">
    <property type="match status" value="1"/>
</dbReference>
<feature type="domain" description="Tyr recombinase" evidence="4">
    <location>
        <begin position="164"/>
        <end position="365"/>
    </location>
</feature>
<dbReference type="InterPro" id="IPR028259">
    <property type="entry name" value="AP2-like_int_N"/>
</dbReference>
<dbReference type="GO" id="GO:0003677">
    <property type="term" value="F:DNA binding"/>
    <property type="evidence" value="ECO:0007669"/>
    <property type="project" value="UniProtKB-KW"/>
</dbReference>
<protein>
    <submittedName>
        <fullName evidence="5">Site-specific integrase</fullName>
    </submittedName>
</protein>
<dbReference type="GO" id="GO:0015074">
    <property type="term" value="P:DNA integration"/>
    <property type="evidence" value="ECO:0007669"/>
    <property type="project" value="InterPro"/>
</dbReference>
<organism evidence="5 6">
    <name type="scientific">Carnobacterium divergens</name>
    <name type="common">Lactobacillus divergens</name>
    <dbReference type="NCBI Taxonomy" id="2748"/>
    <lineage>
        <taxon>Bacteria</taxon>
        <taxon>Bacillati</taxon>
        <taxon>Bacillota</taxon>
        <taxon>Bacilli</taxon>
        <taxon>Lactobacillales</taxon>
        <taxon>Carnobacteriaceae</taxon>
        <taxon>Carnobacterium</taxon>
    </lineage>
</organism>
<evidence type="ECO:0000256" key="1">
    <source>
        <dbReference type="ARBA" id="ARBA00008857"/>
    </source>
</evidence>
<dbReference type="Proteomes" id="UP000297938">
    <property type="component" value="Unassembled WGS sequence"/>
</dbReference>
<gene>
    <name evidence="5" type="ORF">CKN69_00785</name>
</gene>
<dbReference type="Pfam" id="PF00589">
    <property type="entry name" value="Phage_integrase"/>
    <property type="match status" value="1"/>
</dbReference>
<dbReference type="PANTHER" id="PTHR30349">
    <property type="entry name" value="PHAGE INTEGRASE-RELATED"/>
    <property type="match status" value="1"/>
</dbReference>
<comment type="similarity">
    <text evidence="1">Belongs to the 'phage' integrase family.</text>
</comment>
<dbReference type="InterPro" id="IPR013762">
    <property type="entry name" value="Integrase-like_cat_sf"/>
</dbReference>
<name>A0A5F0MQS0_CARDV</name>
<evidence type="ECO:0000256" key="2">
    <source>
        <dbReference type="ARBA" id="ARBA00023125"/>
    </source>
</evidence>
<dbReference type="CDD" id="cd01189">
    <property type="entry name" value="INT_ICEBs1_C_like"/>
    <property type="match status" value="1"/>
</dbReference>
<dbReference type="PANTHER" id="PTHR30349:SF64">
    <property type="entry name" value="PROPHAGE INTEGRASE INTD-RELATED"/>
    <property type="match status" value="1"/>
</dbReference>
<dbReference type="InterPro" id="IPR010998">
    <property type="entry name" value="Integrase_recombinase_N"/>
</dbReference>
<sequence>MASFKKLKSGWQFRVSYKDNGTYKTKSGNGFPNKREAQLAASEFERKIHKGFDIKAGDEFFTSYFRSWFELYRKGKNSLDNDRDIERAVKFAEKELSGIRLKDLSRKDYQKALNSYGETHSTASVKKHHTYMRACIKDAVEEGLIHRDPTYRSIAKGKVAPKKEELKYLNYEQVKLLTKVLNHQLKAEYTSRFIILFGIATGCRYSEIIGITWDCIDFENEMVKINKTWDYKDLNDFSNTKNYQSKRVISLDTQTIKLLKQLKAHQNEYFLKRNLKNKKNLVFINDSLELVSNTAVNKVLGKMCTKINANKMTCHSLRHTHASMLLYRGVNIKYVSKRLGHKTIVTTLQTYQHILDEMDQRESTHLNEMMIDLYNAK</sequence>
<dbReference type="AlphaFoldDB" id="A0A5F0MQS0"/>
<dbReference type="PROSITE" id="PS51898">
    <property type="entry name" value="TYR_RECOMBINASE"/>
    <property type="match status" value="1"/>
</dbReference>
<dbReference type="EMBL" id="NRPP01000002">
    <property type="protein sequence ID" value="TFJ30477.1"/>
    <property type="molecule type" value="Genomic_DNA"/>
</dbReference>
<comment type="caution">
    <text evidence="5">The sequence shown here is derived from an EMBL/GenBank/DDBJ whole genome shotgun (WGS) entry which is preliminary data.</text>
</comment>
<dbReference type="RefSeq" id="WP_135014841.1">
    <property type="nucleotide sequence ID" value="NZ_CBCPJX010000006.1"/>
</dbReference>
<dbReference type="SUPFAM" id="SSF56349">
    <property type="entry name" value="DNA breaking-rejoining enzymes"/>
    <property type="match status" value="1"/>
</dbReference>